<dbReference type="PANTHER" id="PTHR33281:SF19">
    <property type="entry name" value="VOLTAGE-DEPENDENT ANION CHANNEL-FORMING PROTEIN YNEE"/>
    <property type="match status" value="1"/>
</dbReference>
<keyword evidence="7 9" id="KW-0472">Membrane</keyword>
<dbReference type="Pfam" id="PF25539">
    <property type="entry name" value="Bestrophin_2"/>
    <property type="match status" value="1"/>
</dbReference>
<dbReference type="GO" id="GO:0005886">
    <property type="term" value="C:plasma membrane"/>
    <property type="evidence" value="ECO:0007669"/>
    <property type="project" value="UniProtKB-SubCell"/>
</dbReference>
<gene>
    <name evidence="10" type="ORF">SAMN05421813_14515</name>
</gene>
<keyword evidence="4 9" id="KW-0812">Transmembrane</keyword>
<comment type="subcellular location">
    <subcellularLocation>
        <location evidence="1">Cell membrane</location>
        <topology evidence="1">Multi-pass membrane protein</topology>
    </subcellularLocation>
</comment>
<dbReference type="GO" id="GO:0005254">
    <property type="term" value="F:chloride channel activity"/>
    <property type="evidence" value="ECO:0007669"/>
    <property type="project" value="InterPro"/>
</dbReference>
<dbReference type="Proteomes" id="UP000199226">
    <property type="component" value="Unassembled WGS sequence"/>
</dbReference>
<dbReference type="AlphaFoldDB" id="A0A1G9YWM3"/>
<evidence type="ECO:0000256" key="5">
    <source>
        <dbReference type="ARBA" id="ARBA00022989"/>
    </source>
</evidence>
<keyword evidence="5 9" id="KW-1133">Transmembrane helix</keyword>
<evidence type="ECO:0000256" key="3">
    <source>
        <dbReference type="ARBA" id="ARBA00022475"/>
    </source>
</evidence>
<evidence type="ECO:0000256" key="2">
    <source>
        <dbReference type="ARBA" id="ARBA00022448"/>
    </source>
</evidence>
<evidence type="ECO:0000313" key="11">
    <source>
        <dbReference type="Proteomes" id="UP000199226"/>
    </source>
</evidence>
<reference evidence="11" key="1">
    <citation type="submission" date="2016-10" db="EMBL/GenBank/DDBJ databases">
        <authorList>
            <person name="Varghese N."/>
            <person name="Submissions S."/>
        </authorList>
    </citation>
    <scope>NUCLEOTIDE SEQUENCE [LARGE SCALE GENOMIC DNA]</scope>
    <source>
        <strain evidence="11">DSM 24536</strain>
    </source>
</reference>
<comment type="similarity">
    <text evidence="8">Belongs to the anion channel-forming bestrophin (TC 1.A.46) family.</text>
</comment>
<accession>A0A1G9YWM3</accession>
<feature type="transmembrane region" description="Helical" evidence="9">
    <location>
        <begin position="101"/>
        <end position="122"/>
    </location>
</feature>
<evidence type="ECO:0000256" key="7">
    <source>
        <dbReference type="ARBA" id="ARBA00023136"/>
    </source>
</evidence>
<evidence type="ECO:0000256" key="8">
    <source>
        <dbReference type="ARBA" id="ARBA00034708"/>
    </source>
</evidence>
<keyword evidence="3" id="KW-1003">Cell membrane</keyword>
<evidence type="ECO:0000256" key="6">
    <source>
        <dbReference type="ARBA" id="ARBA00023065"/>
    </source>
</evidence>
<keyword evidence="2" id="KW-0813">Transport</keyword>
<evidence type="ECO:0000313" key="10">
    <source>
        <dbReference type="EMBL" id="SDN12941.1"/>
    </source>
</evidence>
<keyword evidence="11" id="KW-1185">Reference proteome</keyword>
<proteinExistence type="inferred from homology"/>
<keyword evidence="6" id="KW-0406">Ion transport</keyword>
<protein>
    <submittedName>
        <fullName evidence="10">Putative membrane protein</fullName>
    </submittedName>
</protein>
<evidence type="ECO:0000256" key="4">
    <source>
        <dbReference type="ARBA" id="ARBA00022692"/>
    </source>
</evidence>
<dbReference type="PANTHER" id="PTHR33281">
    <property type="entry name" value="UPF0187 PROTEIN YNEE"/>
    <property type="match status" value="1"/>
</dbReference>
<evidence type="ECO:0000256" key="9">
    <source>
        <dbReference type="SAM" id="Phobius"/>
    </source>
</evidence>
<name>A0A1G9YWM3_9SPHI</name>
<organism evidence="10 11">
    <name type="scientific">Daejeonella rubra</name>
    <dbReference type="NCBI Taxonomy" id="990371"/>
    <lineage>
        <taxon>Bacteria</taxon>
        <taxon>Pseudomonadati</taxon>
        <taxon>Bacteroidota</taxon>
        <taxon>Sphingobacteriia</taxon>
        <taxon>Sphingobacteriales</taxon>
        <taxon>Sphingobacteriaceae</taxon>
        <taxon>Daejeonella</taxon>
    </lineage>
</organism>
<evidence type="ECO:0000256" key="1">
    <source>
        <dbReference type="ARBA" id="ARBA00004651"/>
    </source>
</evidence>
<dbReference type="InterPro" id="IPR044669">
    <property type="entry name" value="YneE/VCCN1/2-like"/>
</dbReference>
<dbReference type="RefSeq" id="WP_245704549.1">
    <property type="nucleotide sequence ID" value="NZ_FNHH01000045.1"/>
</dbReference>
<feature type="non-terminal residue" evidence="10">
    <location>
        <position position="1"/>
    </location>
</feature>
<dbReference type="EMBL" id="FNHH01000045">
    <property type="protein sequence ID" value="SDN12941.1"/>
    <property type="molecule type" value="Genomic_DNA"/>
</dbReference>
<sequence length="340" mass="38994">DVTGRSAWRTLLRNKWGTLSRNTGVLSSEYLLTQQFPQFPYISLFCVMIVYNPKDWFYSTFYLHRSDTARKLFPLMLALAAYSGGIAYLELEYIKLSDVAWVKNITIVHNLLGFVMSILLVFRTNTAYDRWWEARKQWGTLTNSSRTLAIKMNAFLSREDQVNRSFYKKSIPLFADTLFAHLRSNKTQFMLDSIEHPEFETLDAQKHGPNQVASMIVSRSNSLYQEGTISGDQLIVINNELNSFTDVCGACERIKNTPIPLSYSSFIKKFIFIYVLTLPVGFVFSMGYFVIAAVPFIFYVMASLELIAESIEDPFGLDPDDLPIDKIGENIRTHVTEIIH</sequence>
<feature type="transmembrane region" description="Helical" evidence="9">
    <location>
        <begin position="271"/>
        <end position="300"/>
    </location>
</feature>
<feature type="transmembrane region" description="Helical" evidence="9">
    <location>
        <begin position="72"/>
        <end position="89"/>
    </location>
</feature>